<dbReference type="InterPro" id="IPR010707">
    <property type="entry name" value="DUF1285"/>
</dbReference>
<evidence type="ECO:0000313" key="4">
    <source>
        <dbReference type="Proteomes" id="UP001237448"/>
    </source>
</evidence>
<dbReference type="Gene3D" id="2.30.270.10">
    <property type="entry name" value="duf1285 protein"/>
    <property type="match status" value="1"/>
</dbReference>
<keyword evidence="4" id="KW-1185">Reference proteome</keyword>
<gene>
    <name evidence="3" type="ORF">J3R73_004492</name>
</gene>
<feature type="domain" description="DUF1285" evidence="2">
    <location>
        <begin position="86"/>
        <end position="179"/>
    </location>
</feature>
<dbReference type="Pfam" id="PF06938">
    <property type="entry name" value="DUF1285_N"/>
    <property type="match status" value="1"/>
</dbReference>
<dbReference type="EMBL" id="JAUSVK010000001">
    <property type="protein sequence ID" value="MDQ0394700.1"/>
    <property type="molecule type" value="Genomic_DNA"/>
</dbReference>
<comment type="caution">
    <text evidence="3">The sequence shown here is derived from an EMBL/GenBank/DDBJ whole genome shotgun (WGS) entry which is preliminary data.</text>
</comment>
<dbReference type="InterPro" id="IPR048341">
    <property type="entry name" value="DUF1285_N"/>
</dbReference>
<dbReference type="PIRSF" id="PIRSF029557">
    <property type="entry name" value="UCP029557"/>
    <property type="match status" value="1"/>
</dbReference>
<organism evidence="3 4">
    <name type="scientific">Labrys monachus</name>
    <dbReference type="NCBI Taxonomy" id="217067"/>
    <lineage>
        <taxon>Bacteria</taxon>
        <taxon>Pseudomonadati</taxon>
        <taxon>Pseudomonadota</taxon>
        <taxon>Alphaproteobacteria</taxon>
        <taxon>Hyphomicrobiales</taxon>
        <taxon>Xanthobacteraceae</taxon>
        <taxon>Labrys</taxon>
    </lineage>
</organism>
<dbReference type="Gene3D" id="3.10.540.10">
    <property type="entry name" value="duf1285 like domain"/>
    <property type="match status" value="1"/>
</dbReference>
<proteinExistence type="predicted"/>
<reference evidence="3 4" key="1">
    <citation type="submission" date="2023-07" db="EMBL/GenBank/DDBJ databases">
        <title>Genomic Encyclopedia of Type Strains, Phase IV (KMG-IV): sequencing the most valuable type-strain genomes for metagenomic binning, comparative biology and taxonomic classification.</title>
        <authorList>
            <person name="Goeker M."/>
        </authorList>
    </citation>
    <scope>NUCLEOTIDE SEQUENCE [LARGE SCALE GENOMIC DNA]</scope>
    <source>
        <strain evidence="3 4">DSM 5896</strain>
    </source>
</reference>
<dbReference type="Proteomes" id="UP001237448">
    <property type="component" value="Unassembled WGS sequence"/>
</dbReference>
<evidence type="ECO:0000259" key="2">
    <source>
        <dbReference type="Pfam" id="PF21028"/>
    </source>
</evidence>
<evidence type="ECO:0000313" key="3">
    <source>
        <dbReference type="EMBL" id="MDQ0394700.1"/>
    </source>
</evidence>
<accession>A0ABU0FJC3</accession>
<sequence length="189" mass="20486">MAASDLAGLTKGAKQAGMRPVHLWNPPFCGDIDMRIAADGSWHYMKSPIGRVELVKLFASILRRDEDRYVLVTPVERVGIQVDDAPFVAVEMRVEGEDGARSLSFRTNVDDWTTAGPDHPMRFETGASDGLKPYVHVRAGLWARLSRALFYDLADLGEVRAVGGIDMFGVASGGCFFAMAPAAEIGALS</sequence>
<evidence type="ECO:0008006" key="5">
    <source>
        <dbReference type="Google" id="ProtNLM"/>
    </source>
</evidence>
<protein>
    <recommendedName>
        <fullName evidence="5">DUF1285 domain-containing protein</fullName>
    </recommendedName>
</protein>
<evidence type="ECO:0000259" key="1">
    <source>
        <dbReference type="Pfam" id="PF06938"/>
    </source>
</evidence>
<dbReference type="Pfam" id="PF21028">
    <property type="entry name" value="DUF1285_C"/>
    <property type="match status" value="1"/>
</dbReference>
<dbReference type="InterPro" id="IPR048342">
    <property type="entry name" value="DUF1285_C"/>
</dbReference>
<name>A0ABU0FJC3_9HYPH</name>
<dbReference type="InterPro" id="IPR023361">
    <property type="entry name" value="DUF1285_beta_roll_sf"/>
</dbReference>
<feature type="domain" description="DUF1285" evidence="1">
    <location>
        <begin position="20"/>
        <end position="85"/>
    </location>
</feature>
<dbReference type="Gene3D" id="2.20.70.10">
    <property type="match status" value="1"/>
</dbReference>
<dbReference type="RefSeq" id="WP_307432252.1">
    <property type="nucleotide sequence ID" value="NZ_JAUSVK010000001.1"/>
</dbReference>